<comment type="caution">
    <text evidence="2">The sequence shown here is derived from an EMBL/GenBank/DDBJ whole genome shotgun (WGS) entry which is preliminary data.</text>
</comment>
<feature type="region of interest" description="Disordered" evidence="1">
    <location>
        <begin position="150"/>
        <end position="227"/>
    </location>
</feature>
<proteinExistence type="predicted"/>
<organism evidence="2 3">
    <name type="scientific">Streptosporangium oxazolinicum</name>
    <dbReference type="NCBI Taxonomy" id="909287"/>
    <lineage>
        <taxon>Bacteria</taxon>
        <taxon>Bacillati</taxon>
        <taxon>Actinomycetota</taxon>
        <taxon>Actinomycetes</taxon>
        <taxon>Streptosporangiales</taxon>
        <taxon>Streptosporangiaceae</taxon>
        <taxon>Streptosporangium</taxon>
    </lineage>
</organism>
<evidence type="ECO:0000256" key="1">
    <source>
        <dbReference type="SAM" id="MobiDB-lite"/>
    </source>
</evidence>
<accession>A0ABP8BKV2</accession>
<reference evidence="3" key="1">
    <citation type="journal article" date="2019" name="Int. J. Syst. Evol. Microbiol.">
        <title>The Global Catalogue of Microorganisms (GCM) 10K type strain sequencing project: providing services to taxonomists for standard genome sequencing and annotation.</title>
        <authorList>
            <consortium name="The Broad Institute Genomics Platform"/>
            <consortium name="The Broad Institute Genome Sequencing Center for Infectious Disease"/>
            <person name="Wu L."/>
            <person name="Ma J."/>
        </authorList>
    </citation>
    <scope>NUCLEOTIDE SEQUENCE [LARGE SCALE GENOMIC DNA]</scope>
    <source>
        <strain evidence="3">JCM 17388</strain>
    </source>
</reference>
<keyword evidence="3" id="KW-1185">Reference proteome</keyword>
<gene>
    <name evidence="2" type="ORF">GCM10022252_75910</name>
</gene>
<dbReference type="Proteomes" id="UP001501251">
    <property type="component" value="Unassembled WGS sequence"/>
</dbReference>
<sequence length="227" mass="23354">MAAEENVFDNDVLDLDVARARRSSTQGRPIPLRLGGKIICKLPAELPVDVLLPLTKLGIDTTGIIRMGLDAWKAGNSQRAGIAVLDLLLDLLIERPSLPRDLLAAVHEMGQTLMGTNGYAAFVAARPSVGDIVALVRGLGSRYAIRLGESTSSTADSGSGETSTPTSPTTTQDSTSTESGSAPEIADSSPPADSSTSASDSHAKLVSTPVPSSEPSPGTTSESSSPS</sequence>
<name>A0ABP8BKV2_9ACTN</name>
<dbReference type="EMBL" id="BAABAQ010000020">
    <property type="protein sequence ID" value="GAA4209410.1"/>
    <property type="molecule type" value="Genomic_DNA"/>
</dbReference>
<dbReference type="RefSeq" id="WP_344923169.1">
    <property type="nucleotide sequence ID" value="NZ_BAABAQ010000020.1"/>
</dbReference>
<evidence type="ECO:0000313" key="3">
    <source>
        <dbReference type="Proteomes" id="UP001501251"/>
    </source>
</evidence>
<feature type="compositionally biased region" description="Low complexity" evidence="1">
    <location>
        <begin position="156"/>
        <end position="227"/>
    </location>
</feature>
<evidence type="ECO:0000313" key="2">
    <source>
        <dbReference type="EMBL" id="GAA4209410.1"/>
    </source>
</evidence>
<protein>
    <submittedName>
        <fullName evidence="2">Uncharacterized protein</fullName>
    </submittedName>
</protein>